<dbReference type="OrthoDB" id="411372at2759"/>
<feature type="domain" description="C3H1-type" evidence="7">
    <location>
        <begin position="384"/>
        <end position="407"/>
    </location>
</feature>
<gene>
    <name evidence="8" type="ORF">C1SCF055_LOCUS40368</name>
</gene>
<feature type="zinc finger region" description="C3H1-type" evidence="5">
    <location>
        <begin position="384"/>
        <end position="407"/>
    </location>
</feature>
<dbReference type="PANTHER" id="PTHR12506:SF50">
    <property type="entry name" value="ZINC FINGER CCCH DOMAIN-CONTAINING PROTEIN 26"/>
    <property type="match status" value="1"/>
</dbReference>
<dbReference type="GO" id="GO:0008270">
    <property type="term" value="F:zinc ion binding"/>
    <property type="evidence" value="ECO:0007669"/>
    <property type="project" value="UniProtKB-KW"/>
</dbReference>
<keyword evidence="11" id="KW-1185">Reference proteome</keyword>
<proteinExistence type="predicted"/>
<dbReference type="InterPro" id="IPR000571">
    <property type="entry name" value="Znf_CCCH"/>
</dbReference>
<keyword evidence="3 5" id="KW-0862">Zinc</keyword>
<dbReference type="GO" id="GO:0003729">
    <property type="term" value="F:mRNA binding"/>
    <property type="evidence" value="ECO:0007669"/>
    <property type="project" value="UniProtKB-ARBA"/>
</dbReference>
<reference evidence="8" key="1">
    <citation type="submission" date="2022-10" db="EMBL/GenBank/DDBJ databases">
        <authorList>
            <person name="Chen Y."/>
            <person name="Dougan E. K."/>
            <person name="Chan C."/>
            <person name="Rhodes N."/>
            <person name="Thang M."/>
        </authorList>
    </citation>
    <scope>NUCLEOTIDE SEQUENCE</scope>
</reference>
<evidence type="ECO:0000313" key="9">
    <source>
        <dbReference type="EMBL" id="CAL1168920.1"/>
    </source>
</evidence>
<keyword evidence="4" id="KW-0238">DNA-binding</keyword>
<feature type="region of interest" description="Disordered" evidence="6">
    <location>
        <begin position="145"/>
        <end position="172"/>
    </location>
</feature>
<sequence>MASMTSSLVSQMCSFGRRDCSLVVSWQVMTIVPAPMAWCEQCNICCRMAAHYTWVLMECGGGTFDAQFAGEVEVRSTTRSSDMVGVVAGASRNLSQLEAIDEIRALQMYVLTDASTVVRDCEPNAHSCDDFGLWAEEKTKAYAWMDSGDEGDDGSEGEARSRSSSPQAAVQPADVETLPQMLRLAEVFSRRPVQELCEQPQELCAVCAAAARVKFYDPGLFETLGPALKKCFQMGLDGPGQASAKRFSLLEALDVLKALSQLNAAKALSTVFTAAIKAIEAELRSGGGLDTSQRKFLRETYSNAGREEDVAFLSQLRADQGPPASTREGLNTAGLPMRPGARICESFAKNGTCRVGTACRFDHPEGMKVTFNSEGFPMRPWATVCPYYMSMGTCDFKRNCKWHHPDKRERGK</sequence>
<dbReference type="SMART" id="SM00356">
    <property type="entry name" value="ZnF_C3H1"/>
    <property type="match status" value="2"/>
</dbReference>
<dbReference type="EMBL" id="CAMXCT020006535">
    <property type="protein sequence ID" value="CAL1168920.1"/>
    <property type="molecule type" value="Genomic_DNA"/>
</dbReference>
<dbReference type="Pfam" id="PF00642">
    <property type="entry name" value="zf-CCCH"/>
    <property type="match status" value="1"/>
</dbReference>
<dbReference type="GO" id="GO:0003677">
    <property type="term" value="F:DNA binding"/>
    <property type="evidence" value="ECO:0007669"/>
    <property type="project" value="UniProtKB-KW"/>
</dbReference>
<dbReference type="InterPro" id="IPR050974">
    <property type="entry name" value="Plant_ZF_CCCH"/>
</dbReference>
<evidence type="ECO:0000313" key="8">
    <source>
        <dbReference type="EMBL" id="CAI4015545.1"/>
    </source>
</evidence>
<dbReference type="PANTHER" id="PTHR12506">
    <property type="entry name" value="PROTEIN PHOSPHATASE RELATED"/>
    <property type="match status" value="1"/>
</dbReference>
<dbReference type="Proteomes" id="UP001152797">
    <property type="component" value="Unassembled WGS sequence"/>
</dbReference>
<dbReference type="AlphaFoldDB" id="A0A9P1DSJ3"/>
<evidence type="ECO:0000256" key="5">
    <source>
        <dbReference type="PROSITE-ProRule" id="PRU00723"/>
    </source>
</evidence>
<name>A0A9P1DSJ3_9DINO</name>
<dbReference type="SUPFAM" id="SSF90229">
    <property type="entry name" value="CCCH zinc finger"/>
    <property type="match status" value="2"/>
</dbReference>
<dbReference type="EMBL" id="CAMXCT030006535">
    <property type="protein sequence ID" value="CAL4802857.1"/>
    <property type="molecule type" value="Genomic_DNA"/>
</dbReference>
<protein>
    <submittedName>
        <fullName evidence="10">Zinc finger CCCH domain-containing protein 5 (OsC3H5) (Zinc finger CCCH domain-containing protein ZFN-like 3)</fullName>
    </submittedName>
</protein>
<evidence type="ECO:0000313" key="10">
    <source>
        <dbReference type="EMBL" id="CAL4802857.1"/>
    </source>
</evidence>
<dbReference type="EMBL" id="CAMXCT010006535">
    <property type="protein sequence ID" value="CAI4015545.1"/>
    <property type="molecule type" value="Genomic_DNA"/>
</dbReference>
<accession>A0A9P1DSJ3</accession>
<feature type="domain" description="C3H1-type" evidence="7">
    <location>
        <begin position="338"/>
        <end position="366"/>
    </location>
</feature>
<keyword evidence="1 5" id="KW-0479">Metal-binding</keyword>
<organism evidence="8">
    <name type="scientific">Cladocopium goreaui</name>
    <dbReference type="NCBI Taxonomy" id="2562237"/>
    <lineage>
        <taxon>Eukaryota</taxon>
        <taxon>Sar</taxon>
        <taxon>Alveolata</taxon>
        <taxon>Dinophyceae</taxon>
        <taxon>Suessiales</taxon>
        <taxon>Symbiodiniaceae</taxon>
        <taxon>Cladocopium</taxon>
    </lineage>
</organism>
<feature type="compositionally biased region" description="Acidic residues" evidence="6">
    <location>
        <begin position="147"/>
        <end position="156"/>
    </location>
</feature>
<dbReference type="Gene3D" id="3.30.1370.210">
    <property type="match status" value="1"/>
</dbReference>
<evidence type="ECO:0000256" key="3">
    <source>
        <dbReference type="ARBA" id="ARBA00022833"/>
    </source>
</evidence>
<dbReference type="PROSITE" id="PS50103">
    <property type="entry name" value="ZF_C3H1"/>
    <property type="match status" value="2"/>
</dbReference>
<evidence type="ECO:0000256" key="4">
    <source>
        <dbReference type="ARBA" id="ARBA00023125"/>
    </source>
</evidence>
<feature type="zinc finger region" description="C3H1-type" evidence="5">
    <location>
        <begin position="338"/>
        <end position="366"/>
    </location>
</feature>
<comment type="caution">
    <text evidence="8">The sequence shown here is derived from an EMBL/GenBank/DDBJ whole genome shotgun (WGS) entry which is preliminary data.</text>
</comment>
<reference evidence="9" key="2">
    <citation type="submission" date="2024-04" db="EMBL/GenBank/DDBJ databases">
        <authorList>
            <person name="Chen Y."/>
            <person name="Shah S."/>
            <person name="Dougan E. K."/>
            <person name="Thang M."/>
            <person name="Chan C."/>
        </authorList>
    </citation>
    <scope>NUCLEOTIDE SEQUENCE [LARGE SCALE GENOMIC DNA]</scope>
</reference>
<evidence type="ECO:0000256" key="6">
    <source>
        <dbReference type="SAM" id="MobiDB-lite"/>
    </source>
</evidence>
<dbReference type="InterPro" id="IPR036855">
    <property type="entry name" value="Znf_CCCH_sf"/>
</dbReference>
<evidence type="ECO:0000256" key="1">
    <source>
        <dbReference type="ARBA" id="ARBA00022723"/>
    </source>
</evidence>
<keyword evidence="2 5" id="KW-0863">Zinc-finger</keyword>
<evidence type="ECO:0000256" key="2">
    <source>
        <dbReference type="ARBA" id="ARBA00022771"/>
    </source>
</evidence>
<evidence type="ECO:0000313" key="11">
    <source>
        <dbReference type="Proteomes" id="UP001152797"/>
    </source>
</evidence>
<evidence type="ECO:0000259" key="7">
    <source>
        <dbReference type="PROSITE" id="PS50103"/>
    </source>
</evidence>